<feature type="non-terminal residue" evidence="1">
    <location>
        <position position="1"/>
    </location>
</feature>
<dbReference type="AlphaFoldDB" id="A0A164DRR1"/>
<comment type="caution">
    <text evidence="1">The sequence shown here is derived from an EMBL/GenBank/DDBJ whole genome shotgun (WGS) entry which is preliminary data.</text>
</comment>
<accession>A0A164DRR1</accession>
<organism evidence="1 2">
    <name type="scientific">Daphnia magna</name>
    <dbReference type="NCBI Taxonomy" id="35525"/>
    <lineage>
        <taxon>Eukaryota</taxon>
        <taxon>Metazoa</taxon>
        <taxon>Ecdysozoa</taxon>
        <taxon>Arthropoda</taxon>
        <taxon>Crustacea</taxon>
        <taxon>Branchiopoda</taxon>
        <taxon>Diplostraca</taxon>
        <taxon>Cladocera</taxon>
        <taxon>Anomopoda</taxon>
        <taxon>Daphniidae</taxon>
        <taxon>Daphnia</taxon>
    </lineage>
</organism>
<dbReference type="Proteomes" id="UP000076858">
    <property type="component" value="Unassembled WGS sequence"/>
</dbReference>
<dbReference type="EMBL" id="LRGB01026290">
    <property type="protein sequence ID" value="KZR96051.1"/>
    <property type="molecule type" value="Genomic_DNA"/>
</dbReference>
<sequence>IRFRLRSNSLRSMSGLPGSGLDASLRDIRDGTGVPAASGELL</sequence>
<protein>
    <submittedName>
        <fullName evidence="1">Uncharacterized protein</fullName>
    </submittedName>
</protein>
<gene>
    <name evidence="1" type="ORF">APZ42_009836</name>
</gene>
<reference evidence="1 2" key="1">
    <citation type="submission" date="2016-03" db="EMBL/GenBank/DDBJ databases">
        <title>EvidentialGene: Evidence-directed Construction of Genes on Genomes.</title>
        <authorList>
            <person name="Gilbert D.G."/>
            <person name="Choi J.-H."/>
            <person name="Mockaitis K."/>
            <person name="Colbourne J."/>
            <person name="Pfrender M."/>
        </authorList>
    </citation>
    <scope>NUCLEOTIDE SEQUENCE [LARGE SCALE GENOMIC DNA]</scope>
    <source>
        <strain evidence="1 2">Xinb3</strain>
        <tissue evidence="1">Complete organism</tissue>
    </source>
</reference>
<name>A0A164DRR1_9CRUS</name>
<proteinExistence type="predicted"/>
<evidence type="ECO:0000313" key="1">
    <source>
        <dbReference type="EMBL" id="KZR96051.1"/>
    </source>
</evidence>
<keyword evidence="2" id="KW-1185">Reference proteome</keyword>
<evidence type="ECO:0000313" key="2">
    <source>
        <dbReference type="Proteomes" id="UP000076858"/>
    </source>
</evidence>